<dbReference type="InterPro" id="IPR000859">
    <property type="entry name" value="CUB_dom"/>
</dbReference>
<dbReference type="Proteomes" id="UP000677054">
    <property type="component" value="Unassembled WGS sequence"/>
</dbReference>
<dbReference type="InterPro" id="IPR001304">
    <property type="entry name" value="C-type_lectin-like"/>
</dbReference>
<evidence type="ECO:0000313" key="9">
    <source>
        <dbReference type="EMBL" id="CAD7248559.1"/>
    </source>
</evidence>
<evidence type="ECO:0000256" key="2">
    <source>
        <dbReference type="ARBA" id="ARBA00022737"/>
    </source>
</evidence>
<evidence type="ECO:0000256" key="6">
    <source>
        <dbReference type="SAM" id="SignalP"/>
    </source>
</evidence>
<dbReference type="SUPFAM" id="SSF49854">
    <property type="entry name" value="Spermadhesin, CUB domain"/>
    <property type="match status" value="1"/>
</dbReference>
<evidence type="ECO:0000259" key="7">
    <source>
        <dbReference type="PROSITE" id="PS01180"/>
    </source>
</evidence>
<evidence type="ECO:0000256" key="1">
    <source>
        <dbReference type="ARBA" id="ARBA00022729"/>
    </source>
</evidence>
<dbReference type="CDD" id="cd00037">
    <property type="entry name" value="CLECT"/>
    <property type="match status" value="1"/>
</dbReference>
<dbReference type="Pfam" id="PF00059">
    <property type="entry name" value="Lectin_C"/>
    <property type="match status" value="2"/>
</dbReference>
<evidence type="ECO:0000256" key="3">
    <source>
        <dbReference type="ARBA" id="ARBA00023157"/>
    </source>
</evidence>
<feature type="domain" description="CUB" evidence="7">
    <location>
        <begin position="27"/>
        <end position="153"/>
    </location>
</feature>
<dbReference type="EMBL" id="CAJPEV010001902">
    <property type="protein sequence ID" value="CAG0894797.1"/>
    <property type="molecule type" value="Genomic_DNA"/>
</dbReference>
<gene>
    <name evidence="9" type="ORF">DSTB1V02_LOCUS8371</name>
</gene>
<sequence>MNMVSGALVSLVLYLGCLVGASVGQECGGVLTEPHGKVQSPGYPDFYPPNAHCKWVIQAPSNRKIILTFDDFNLDDKGNCISGDHLTVYSPKGESKVQIGDHLTVYSPKGESKVYCGVNIPPAIESFGNTLYVNFASDADENGIRFSLTYGTLAACEDGWQQFGSHCYFFSDEEMTFDEAQADCEARDANLTSIHSKEEQVKYVLARRLGQQTFGATNTGTLDNPFNYEFLDGTPSDYENIWSWNVYRPLNCLVGCGIVLVPDRWVNRDCSEVRPVICEATSSQGTGWPCFQDPMPDFCIHSSAESFTFAEGRAYCQQFLAADILTLPADLSFTAMLVEAFEMFFPTPRPRVGEFWIGLWQNASGIWQWSDGSPADLNRWEDGYPSDDGGQCAVITASSWDDLEKTYSASYVCKKPL</sequence>
<keyword evidence="10" id="KW-1185">Reference proteome</keyword>
<dbReference type="InterPro" id="IPR016187">
    <property type="entry name" value="CTDL_fold"/>
</dbReference>
<keyword evidence="2" id="KW-0677">Repeat</keyword>
<feature type="signal peptide" evidence="6">
    <location>
        <begin position="1"/>
        <end position="24"/>
    </location>
</feature>
<keyword evidence="4" id="KW-0325">Glycoprotein</keyword>
<dbReference type="PROSITE" id="PS01180">
    <property type="entry name" value="CUB"/>
    <property type="match status" value="1"/>
</dbReference>
<dbReference type="InterPro" id="IPR035914">
    <property type="entry name" value="Sperma_CUB_dom_sf"/>
</dbReference>
<comment type="caution">
    <text evidence="5">Lacks conserved residue(s) required for the propagation of feature annotation.</text>
</comment>
<dbReference type="CDD" id="cd00041">
    <property type="entry name" value="CUB"/>
    <property type="match status" value="1"/>
</dbReference>
<keyword evidence="1 6" id="KW-0732">Signal</keyword>
<organism evidence="9">
    <name type="scientific">Darwinula stevensoni</name>
    <dbReference type="NCBI Taxonomy" id="69355"/>
    <lineage>
        <taxon>Eukaryota</taxon>
        <taxon>Metazoa</taxon>
        <taxon>Ecdysozoa</taxon>
        <taxon>Arthropoda</taxon>
        <taxon>Crustacea</taxon>
        <taxon>Oligostraca</taxon>
        <taxon>Ostracoda</taxon>
        <taxon>Podocopa</taxon>
        <taxon>Podocopida</taxon>
        <taxon>Darwinulocopina</taxon>
        <taxon>Darwinuloidea</taxon>
        <taxon>Darwinulidae</taxon>
        <taxon>Darwinula</taxon>
    </lineage>
</organism>
<dbReference type="FunFam" id="2.60.120.290:FF:000003">
    <property type="entry name" value="Neuropilin"/>
    <property type="match status" value="1"/>
</dbReference>
<dbReference type="PROSITE" id="PS50041">
    <property type="entry name" value="C_TYPE_LECTIN_2"/>
    <property type="match status" value="2"/>
</dbReference>
<evidence type="ECO:0000256" key="5">
    <source>
        <dbReference type="PROSITE-ProRule" id="PRU00059"/>
    </source>
</evidence>
<dbReference type="InterPro" id="IPR016186">
    <property type="entry name" value="C-type_lectin-like/link_sf"/>
</dbReference>
<dbReference type="AlphaFoldDB" id="A0A7R8XK35"/>
<protein>
    <submittedName>
        <fullName evidence="9">Uncharacterized protein</fullName>
    </submittedName>
</protein>
<proteinExistence type="predicted"/>
<reference evidence="9" key="1">
    <citation type="submission" date="2020-11" db="EMBL/GenBank/DDBJ databases">
        <authorList>
            <person name="Tran Van P."/>
        </authorList>
    </citation>
    <scope>NUCLEOTIDE SEQUENCE</scope>
</reference>
<dbReference type="InterPro" id="IPR050111">
    <property type="entry name" value="C-type_lectin/snaclec_domain"/>
</dbReference>
<dbReference type="OrthoDB" id="6133475at2759"/>
<evidence type="ECO:0000256" key="4">
    <source>
        <dbReference type="ARBA" id="ARBA00023180"/>
    </source>
</evidence>
<dbReference type="PANTHER" id="PTHR22803">
    <property type="entry name" value="MANNOSE, PHOSPHOLIPASE, LECTIN RECEPTOR RELATED"/>
    <property type="match status" value="1"/>
</dbReference>
<dbReference type="SMART" id="SM00042">
    <property type="entry name" value="CUB"/>
    <property type="match status" value="1"/>
</dbReference>
<name>A0A7R8XK35_9CRUS</name>
<dbReference type="Gene3D" id="2.60.120.290">
    <property type="entry name" value="Spermadhesin, CUB domain"/>
    <property type="match status" value="1"/>
</dbReference>
<feature type="chain" id="PRO_5036209245" evidence="6">
    <location>
        <begin position="25"/>
        <end position="417"/>
    </location>
</feature>
<accession>A0A7R8XK35</accession>
<evidence type="ECO:0000313" key="10">
    <source>
        <dbReference type="Proteomes" id="UP000677054"/>
    </source>
</evidence>
<feature type="domain" description="C-type lectin" evidence="8">
    <location>
        <begin position="295"/>
        <end position="414"/>
    </location>
</feature>
<keyword evidence="3" id="KW-1015">Disulfide bond</keyword>
<dbReference type="SUPFAM" id="SSF56436">
    <property type="entry name" value="C-type lectin-like"/>
    <property type="match status" value="2"/>
</dbReference>
<dbReference type="Gene3D" id="3.10.100.10">
    <property type="entry name" value="Mannose-Binding Protein A, subunit A"/>
    <property type="match status" value="2"/>
</dbReference>
<dbReference type="EMBL" id="LR901419">
    <property type="protein sequence ID" value="CAD7248559.1"/>
    <property type="molecule type" value="Genomic_DNA"/>
</dbReference>
<dbReference type="Pfam" id="PF00431">
    <property type="entry name" value="CUB"/>
    <property type="match status" value="1"/>
</dbReference>
<feature type="domain" description="C-type lectin" evidence="8">
    <location>
        <begin position="163"/>
        <end position="279"/>
    </location>
</feature>
<evidence type="ECO:0000259" key="8">
    <source>
        <dbReference type="PROSITE" id="PS50041"/>
    </source>
</evidence>
<dbReference type="SMART" id="SM00034">
    <property type="entry name" value="CLECT"/>
    <property type="match status" value="2"/>
</dbReference>